<dbReference type="AlphaFoldDB" id="A0A9P8ZWG3"/>
<dbReference type="EMBL" id="JAGPXC010000005">
    <property type="protein sequence ID" value="KAH6653670.1"/>
    <property type="molecule type" value="Genomic_DNA"/>
</dbReference>
<keyword evidence="1" id="KW-1133">Transmembrane helix</keyword>
<dbReference type="Proteomes" id="UP000758603">
    <property type="component" value="Unassembled WGS sequence"/>
</dbReference>
<evidence type="ECO:0000313" key="2">
    <source>
        <dbReference type="EMBL" id="KAH6653670.1"/>
    </source>
</evidence>
<evidence type="ECO:0000313" key="3">
    <source>
        <dbReference type="Proteomes" id="UP000758603"/>
    </source>
</evidence>
<accession>A0A9P8ZWG3</accession>
<evidence type="ECO:0000256" key="1">
    <source>
        <dbReference type="SAM" id="Phobius"/>
    </source>
</evidence>
<proteinExistence type="predicted"/>
<dbReference type="GeneID" id="70126932"/>
<keyword evidence="1" id="KW-0472">Membrane</keyword>
<reference evidence="2" key="1">
    <citation type="journal article" date="2021" name="Nat. Commun.">
        <title>Genetic determinants of endophytism in the Arabidopsis root mycobiome.</title>
        <authorList>
            <person name="Mesny F."/>
            <person name="Miyauchi S."/>
            <person name="Thiergart T."/>
            <person name="Pickel B."/>
            <person name="Atanasova L."/>
            <person name="Karlsson M."/>
            <person name="Huettel B."/>
            <person name="Barry K.W."/>
            <person name="Haridas S."/>
            <person name="Chen C."/>
            <person name="Bauer D."/>
            <person name="Andreopoulos W."/>
            <person name="Pangilinan J."/>
            <person name="LaButti K."/>
            <person name="Riley R."/>
            <person name="Lipzen A."/>
            <person name="Clum A."/>
            <person name="Drula E."/>
            <person name="Henrissat B."/>
            <person name="Kohler A."/>
            <person name="Grigoriev I.V."/>
            <person name="Martin F.M."/>
            <person name="Hacquard S."/>
        </authorList>
    </citation>
    <scope>NUCLEOTIDE SEQUENCE</scope>
    <source>
        <strain evidence="2">MPI-SDFR-AT-0073</strain>
    </source>
</reference>
<protein>
    <submittedName>
        <fullName evidence="2">Uncharacterized protein</fullName>
    </submittedName>
</protein>
<name>A0A9P8ZWG3_9PEZI</name>
<dbReference type="OrthoDB" id="3254104at2759"/>
<keyword evidence="3" id="KW-1185">Reference proteome</keyword>
<sequence length="212" mass="23927">MADSLKSVAGVATLPPRRRRNLYIKMLIENDQSVDWYYAISPKVLNWTLLAGYIVLPSTFTTMNRSEAFNTMMEDNEVVLKAFQNPPLLGLALFLFIVSLIGLTCIWWVWKCNYIWSLNNIITQVHHTFNRPLLTNSLLGFSTTLLNVYAVRDGTWSAIAIAAITATSFCLLISIVAYTIYSIWLLKPIRAARAGQNVEGYSTADTATHRKE</sequence>
<organism evidence="2 3">
    <name type="scientific">Truncatella angustata</name>
    <dbReference type="NCBI Taxonomy" id="152316"/>
    <lineage>
        <taxon>Eukaryota</taxon>
        <taxon>Fungi</taxon>
        <taxon>Dikarya</taxon>
        <taxon>Ascomycota</taxon>
        <taxon>Pezizomycotina</taxon>
        <taxon>Sordariomycetes</taxon>
        <taxon>Xylariomycetidae</taxon>
        <taxon>Amphisphaeriales</taxon>
        <taxon>Sporocadaceae</taxon>
        <taxon>Truncatella</taxon>
    </lineage>
</organism>
<feature type="transmembrane region" description="Helical" evidence="1">
    <location>
        <begin position="88"/>
        <end position="110"/>
    </location>
</feature>
<gene>
    <name evidence="2" type="ORF">BKA67DRAFT_518801</name>
</gene>
<feature type="transmembrane region" description="Helical" evidence="1">
    <location>
        <begin position="36"/>
        <end position="56"/>
    </location>
</feature>
<feature type="transmembrane region" description="Helical" evidence="1">
    <location>
        <begin position="156"/>
        <end position="181"/>
    </location>
</feature>
<comment type="caution">
    <text evidence="2">The sequence shown here is derived from an EMBL/GenBank/DDBJ whole genome shotgun (WGS) entry which is preliminary data.</text>
</comment>
<dbReference type="RefSeq" id="XP_045957947.1">
    <property type="nucleotide sequence ID" value="XM_046098040.1"/>
</dbReference>
<keyword evidence="1" id="KW-0812">Transmembrane</keyword>